<evidence type="ECO:0000313" key="2">
    <source>
        <dbReference type="EMBL" id="GLQ53622.1"/>
    </source>
</evidence>
<accession>A0ABQ5W0W4</accession>
<organism evidence="2 3">
    <name type="scientific">Devosia nitrariae</name>
    <dbReference type="NCBI Taxonomy" id="2071872"/>
    <lineage>
        <taxon>Bacteria</taxon>
        <taxon>Pseudomonadati</taxon>
        <taxon>Pseudomonadota</taxon>
        <taxon>Alphaproteobacteria</taxon>
        <taxon>Hyphomicrobiales</taxon>
        <taxon>Devosiaceae</taxon>
        <taxon>Devosia</taxon>
    </lineage>
</organism>
<evidence type="ECO:0000313" key="3">
    <source>
        <dbReference type="Proteomes" id="UP001156691"/>
    </source>
</evidence>
<dbReference type="EMBL" id="BSNS01000004">
    <property type="protein sequence ID" value="GLQ53622.1"/>
    <property type="molecule type" value="Genomic_DNA"/>
</dbReference>
<reference evidence="3" key="1">
    <citation type="journal article" date="2019" name="Int. J. Syst. Evol. Microbiol.">
        <title>The Global Catalogue of Microorganisms (GCM) 10K type strain sequencing project: providing services to taxonomists for standard genome sequencing and annotation.</title>
        <authorList>
            <consortium name="The Broad Institute Genomics Platform"/>
            <consortium name="The Broad Institute Genome Sequencing Center for Infectious Disease"/>
            <person name="Wu L."/>
            <person name="Ma J."/>
        </authorList>
    </citation>
    <scope>NUCLEOTIDE SEQUENCE [LARGE SCALE GENOMIC DNA]</scope>
    <source>
        <strain evidence="3">NBRC 112416</strain>
    </source>
</reference>
<sequence length="232" mass="26499">MLFGKPSILKEYAGLARQLEEGERRPPQHERPRSVTDKGFASFATSGVQAVFEAFEYFGTLMNRQVSDPWTIEETSDTLVKDIRSDSPELGRTYRVYYNGVRMGRLQVTEGVTADGLGKDIEWHREHRSAYVILELDNLRFVPYDDVLSMVSTVELLVGVFDDNDLARARAKSSAAAALTGYLWEVMRAGDEYVPPFEHRVDGPYDLLKITTDHWKERGIDPFERWDGDRSL</sequence>
<name>A0ABQ5W0W4_9HYPH</name>
<feature type="compositionally biased region" description="Basic and acidic residues" evidence="1">
    <location>
        <begin position="19"/>
        <end position="36"/>
    </location>
</feature>
<comment type="caution">
    <text evidence="2">The sequence shown here is derived from an EMBL/GenBank/DDBJ whole genome shotgun (WGS) entry which is preliminary data.</text>
</comment>
<dbReference type="Proteomes" id="UP001156691">
    <property type="component" value="Unassembled WGS sequence"/>
</dbReference>
<evidence type="ECO:0000256" key="1">
    <source>
        <dbReference type="SAM" id="MobiDB-lite"/>
    </source>
</evidence>
<proteinExistence type="predicted"/>
<feature type="region of interest" description="Disordered" evidence="1">
    <location>
        <begin position="19"/>
        <end position="38"/>
    </location>
</feature>
<keyword evidence="3" id="KW-1185">Reference proteome</keyword>
<protein>
    <submittedName>
        <fullName evidence="2">Uncharacterized protein</fullName>
    </submittedName>
</protein>
<gene>
    <name evidence="2" type="ORF">GCM10010862_08810</name>
</gene>